<keyword evidence="1" id="KW-0812">Transmembrane</keyword>
<organism evidence="2 3">
    <name type="scientific">Helianthus annuus</name>
    <name type="common">Common sunflower</name>
    <dbReference type="NCBI Taxonomy" id="4232"/>
    <lineage>
        <taxon>Eukaryota</taxon>
        <taxon>Viridiplantae</taxon>
        <taxon>Streptophyta</taxon>
        <taxon>Embryophyta</taxon>
        <taxon>Tracheophyta</taxon>
        <taxon>Spermatophyta</taxon>
        <taxon>Magnoliopsida</taxon>
        <taxon>eudicotyledons</taxon>
        <taxon>Gunneridae</taxon>
        <taxon>Pentapetalae</taxon>
        <taxon>asterids</taxon>
        <taxon>campanulids</taxon>
        <taxon>Asterales</taxon>
        <taxon>Asteraceae</taxon>
        <taxon>Asteroideae</taxon>
        <taxon>Heliantheae alliance</taxon>
        <taxon>Heliantheae</taxon>
        <taxon>Helianthus</taxon>
    </lineage>
</organism>
<feature type="transmembrane region" description="Helical" evidence="1">
    <location>
        <begin position="109"/>
        <end position="129"/>
    </location>
</feature>
<protein>
    <submittedName>
        <fullName evidence="2">Uncharacterized protein</fullName>
    </submittedName>
</protein>
<evidence type="ECO:0000313" key="3">
    <source>
        <dbReference type="Proteomes" id="UP000215914"/>
    </source>
</evidence>
<name>A0A9K3NAD2_HELAN</name>
<reference evidence="2" key="2">
    <citation type="submission" date="2020-06" db="EMBL/GenBank/DDBJ databases">
        <title>Helianthus annuus Genome sequencing and assembly Release 2.</title>
        <authorList>
            <person name="Gouzy J."/>
            <person name="Langlade N."/>
            <person name="Munos S."/>
        </authorList>
    </citation>
    <scope>NUCLEOTIDE SEQUENCE</scope>
    <source>
        <tissue evidence="2">Leaves</tissue>
    </source>
</reference>
<dbReference type="Gramene" id="mRNA:HanXRQr2_Chr09g0415011">
    <property type="protein sequence ID" value="CDS:HanXRQr2_Chr09g0415011.1"/>
    <property type="gene ID" value="HanXRQr2_Chr09g0415011"/>
</dbReference>
<keyword evidence="1" id="KW-1133">Transmembrane helix</keyword>
<dbReference type="Proteomes" id="UP000215914">
    <property type="component" value="Unassembled WGS sequence"/>
</dbReference>
<comment type="caution">
    <text evidence="2">The sequence shown here is derived from an EMBL/GenBank/DDBJ whole genome shotgun (WGS) entry which is preliminary data.</text>
</comment>
<evidence type="ECO:0000256" key="1">
    <source>
        <dbReference type="SAM" id="Phobius"/>
    </source>
</evidence>
<reference evidence="2" key="1">
    <citation type="journal article" date="2017" name="Nature">
        <title>The sunflower genome provides insights into oil metabolism, flowering and Asterid evolution.</title>
        <authorList>
            <person name="Badouin H."/>
            <person name="Gouzy J."/>
            <person name="Grassa C.J."/>
            <person name="Murat F."/>
            <person name="Staton S.E."/>
            <person name="Cottret L."/>
            <person name="Lelandais-Briere C."/>
            <person name="Owens G.L."/>
            <person name="Carrere S."/>
            <person name="Mayjonade B."/>
            <person name="Legrand L."/>
            <person name="Gill N."/>
            <person name="Kane N.C."/>
            <person name="Bowers J.E."/>
            <person name="Hubner S."/>
            <person name="Bellec A."/>
            <person name="Berard A."/>
            <person name="Berges H."/>
            <person name="Blanchet N."/>
            <person name="Boniface M.C."/>
            <person name="Brunel D."/>
            <person name="Catrice O."/>
            <person name="Chaidir N."/>
            <person name="Claudel C."/>
            <person name="Donnadieu C."/>
            <person name="Faraut T."/>
            <person name="Fievet G."/>
            <person name="Helmstetter N."/>
            <person name="King M."/>
            <person name="Knapp S.J."/>
            <person name="Lai Z."/>
            <person name="Le Paslier M.C."/>
            <person name="Lippi Y."/>
            <person name="Lorenzon L."/>
            <person name="Mandel J.R."/>
            <person name="Marage G."/>
            <person name="Marchand G."/>
            <person name="Marquand E."/>
            <person name="Bret-Mestries E."/>
            <person name="Morien E."/>
            <person name="Nambeesan S."/>
            <person name="Nguyen T."/>
            <person name="Pegot-Espagnet P."/>
            <person name="Pouilly N."/>
            <person name="Raftis F."/>
            <person name="Sallet E."/>
            <person name="Schiex T."/>
            <person name="Thomas J."/>
            <person name="Vandecasteele C."/>
            <person name="Vares D."/>
            <person name="Vear F."/>
            <person name="Vautrin S."/>
            <person name="Crespi M."/>
            <person name="Mangin B."/>
            <person name="Burke J.M."/>
            <person name="Salse J."/>
            <person name="Munos S."/>
            <person name="Vincourt P."/>
            <person name="Rieseberg L.H."/>
            <person name="Langlade N.B."/>
        </authorList>
    </citation>
    <scope>NUCLEOTIDE SEQUENCE</scope>
    <source>
        <tissue evidence="2">Leaves</tissue>
    </source>
</reference>
<evidence type="ECO:0000313" key="2">
    <source>
        <dbReference type="EMBL" id="KAF5793222.1"/>
    </source>
</evidence>
<keyword evidence="1" id="KW-0472">Membrane</keyword>
<dbReference type="EMBL" id="MNCJ02000324">
    <property type="protein sequence ID" value="KAF5793222.1"/>
    <property type="molecule type" value="Genomic_DNA"/>
</dbReference>
<sequence>MNYLSSLRLSFNKNFSLSSSATLTSLSSKCFLSSTPRLSISTSLDGPVDPKSKPFLNRSKVGSFSREAHFRASSSSSSREDFEKTSIPELLHTEVLPDLKLVLLTALKLPNLILLAALYMSLPSIIIAIKTHQTKYW</sequence>
<gene>
    <name evidence="2" type="ORF">HanXRQr2_Chr09g0415011</name>
</gene>
<dbReference type="AlphaFoldDB" id="A0A9K3NAD2"/>
<accession>A0A9K3NAD2</accession>
<proteinExistence type="predicted"/>
<keyword evidence="3" id="KW-1185">Reference proteome</keyword>